<dbReference type="EMBL" id="FXYH01000015">
    <property type="protein sequence ID" value="SMX47710.1"/>
    <property type="molecule type" value="Genomic_DNA"/>
</dbReference>
<sequence length="43" mass="4490">MPPPLVSSGLAKPVVIPNDALSDDEQAALIVDPKLSVETFEAD</sequence>
<dbReference type="AlphaFoldDB" id="A0A238KYJ2"/>
<reference evidence="1 2" key="1">
    <citation type="submission" date="2017-05" db="EMBL/GenBank/DDBJ databases">
        <authorList>
            <person name="Song R."/>
            <person name="Chenine A.L."/>
            <person name="Ruprecht R.M."/>
        </authorList>
    </citation>
    <scope>NUCLEOTIDE SEQUENCE [LARGE SCALE GENOMIC DNA]</scope>
    <source>
        <strain evidence="1 2">CECT 8663</strain>
    </source>
</reference>
<dbReference type="Proteomes" id="UP000220836">
    <property type="component" value="Unassembled WGS sequence"/>
</dbReference>
<accession>A0A238KYJ2</accession>
<proteinExistence type="predicted"/>
<evidence type="ECO:0000313" key="1">
    <source>
        <dbReference type="EMBL" id="SMX47710.1"/>
    </source>
</evidence>
<keyword evidence="2" id="KW-1185">Reference proteome</keyword>
<protein>
    <submittedName>
        <fullName evidence="1">Uncharacterized protein</fullName>
    </submittedName>
</protein>
<dbReference type="RefSeq" id="WP_255253618.1">
    <property type="nucleotide sequence ID" value="NZ_FXYH01000015.1"/>
</dbReference>
<organism evidence="1 2">
    <name type="scientific">Pelagimonas varians</name>
    <dbReference type="NCBI Taxonomy" id="696760"/>
    <lineage>
        <taxon>Bacteria</taxon>
        <taxon>Pseudomonadati</taxon>
        <taxon>Pseudomonadota</taxon>
        <taxon>Alphaproteobacteria</taxon>
        <taxon>Rhodobacterales</taxon>
        <taxon>Roseobacteraceae</taxon>
        <taxon>Pelagimonas</taxon>
    </lineage>
</organism>
<gene>
    <name evidence="1" type="ORF">PEV8663_03619</name>
</gene>
<name>A0A238KYJ2_9RHOB</name>
<evidence type="ECO:0000313" key="2">
    <source>
        <dbReference type="Proteomes" id="UP000220836"/>
    </source>
</evidence>